<feature type="compositionally biased region" description="Low complexity" evidence="1">
    <location>
        <begin position="64"/>
        <end position="77"/>
    </location>
</feature>
<keyword evidence="3" id="KW-1185">Reference proteome</keyword>
<dbReference type="Proteomes" id="UP000738359">
    <property type="component" value="Unassembled WGS sequence"/>
</dbReference>
<dbReference type="OrthoDB" id="5563016at2759"/>
<feature type="region of interest" description="Disordered" evidence="1">
    <location>
        <begin position="299"/>
        <end position="342"/>
    </location>
</feature>
<comment type="caution">
    <text evidence="2">The sequence shown here is derived from an EMBL/GenBank/DDBJ whole genome shotgun (WGS) entry which is preliminary data.</text>
</comment>
<feature type="region of interest" description="Disordered" evidence="1">
    <location>
        <begin position="24"/>
        <end position="85"/>
    </location>
</feature>
<evidence type="ECO:0000256" key="1">
    <source>
        <dbReference type="SAM" id="MobiDB-lite"/>
    </source>
</evidence>
<proteinExistence type="predicted"/>
<sequence length="422" mass="46858">QQQQHSQVQADPFARLAEANQALANLSRRGSEDHHAIRQQLRRASQQQHPRRFSTSDDPLFCTSPSPYGPASGSPLSEQDEDTGLGPNAFLTPPTPRVLPVITKTFSDIPSQSEQGLFTPPHNPLCTLSPSSSCCSYSLSSDGAQPSLRSTSSVSDCRSCNSACSEIHEDVVTAVQNGSRRSSNDQEYNPILPASAARVSVDRISMENQLNASKGHLFSNDQPVPSSLKAATSSSMSASSTETCSSYSPSVNECSVAHATHIANMNKVGGNVFGSQQAYALQKQQASRQPYQHHYLPEHQHQIQQIQQQLAAPRSLQDHPSQNPHQQYQEYPSQPQHHQKYYYPHPSIYPPRPPRQLQFSMEEPIVHPTWPPEQYDRTSDPNITASKLTPAIAQKIKLELNEFKSEEMEVHQDSRGYTHFFI</sequence>
<evidence type="ECO:0000313" key="2">
    <source>
        <dbReference type="EMBL" id="KAF9946154.1"/>
    </source>
</evidence>
<evidence type="ECO:0000313" key="3">
    <source>
        <dbReference type="Proteomes" id="UP000738359"/>
    </source>
</evidence>
<organism evidence="2 3">
    <name type="scientific">Mortierella alpina</name>
    <name type="common">Oleaginous fungus</name>
    <name type="synonym">Mortierella renispora</name>
    <dbReference type="NCBI Taxonomy" id="64518"/>
    <lineage>
        <taxon>Eukaryota</taxon>
        <taxon>Fungi</taxon>
        <taxon>Fungi incertae sedis</taxon>
        <taxon>Mucoromycota</taxon>
        <taxon>Mortierellomycotina</taxon>
        <taxon>Mortierellomycetes</taxon>
        <taxon>Mortierellales</taxon>
        <taxon>Mortierellaceae</taxon>
        <taxon>Mortierella</taxon>
    </lineage>
</organism>
<dbReference type="GO" id="GO:0003779">
    <property type="term" value="F:actin binding"/>
    <property type="evidence" value="ECO:0007669"/>
    <property type="project" value="TreeGrafter"/>
</dbReference>
<dbReference type="EMBL" id="JAAAHY010001910">
    <property type="protein sequence ID" value="KAF9946154.1"/>
    <property type="molecule type" value="Genomic_DNA"/>
</dbReference>
<feature type="compositionally biased region" description="Polar residues" evidence="1">
    <location>
        <begin position="318"/>
        <end position="336"/>
    </location>
</feature>
<reference evidence="2" key="1">
    <citation type="journal article" date="2020" name="Fungal Divers.">
        <title>Resolving the Mortierellaceae phylogeny through synthesis of multi-gene phylogenetics and phylogenomics.</title>
        <authorList>
            <person name="Vandepol N."/>
            <person name="Liber J."/>
            <person name="Desiro A."/>
            <person name="Na H."/>
            <person name="Kennedy M."/>
            <person name="Barry K."/>
            <person name="Grigoriev I.V."/>
            <person name="Miller A.N."/>
            <person name="O'Donnell K."/>
            <person name="Stajich J.E."/>
            <person name="Bonito G."/>
        </authorList>
    </citation>
    <scope>NUCLEOTIDE SEQUENCE</scope>
    <source>
        <strain evidence="2">CK1249</strain>
    </source>
</reference>
<dbReference type="GO" id="GO:0030036">
    <property type="term" value="P:actin cytoskeleton organization"/>
    <property type="evidence" value="ECO:0007669"/>
    <property type="project" value="TreeGrafter"/>
</dbReference>
<dbReference type="AlphaFoldDB" id="A0A9P6ISW8"/>
<gene>
    <name evidence="2" type="ORF">BGZ70_003381</name>
</gene>
<dbReference type="PANTHER" id="PTHR12751:SF18">
    <property type="entry name" value="PHOSPHATASE AND ACTIN REGULATOR 1"/>
    <property type="match status" value="1"/>
</dbReference>
<feature type="region of interest" description="Disordered" evidence="1">
    <location>
        <begin position="215"/>
        <end position="242"/>
    </location>
</feature>
<name>A0A9P6ISW8_MORAP</name>
<feature type="compositionally biased region" description="Low complexity" evidence="1">
    <location>
        <begin position="226"/>
        <end position="242"/>
    </location>
</feature>
<protein>
    <submittedName>
        <fullName evidence="2">Uncharacterized protein</fullName>
    </submittedName>
</protein>
<accession>A0A9P6ISW8</accession>
<dbReference type="PANTHER" id="PTHR12751">
    <property type="entry name" value="PHOSPHATASE AND ACTIN REGULATOR PHACTR"/>
    <property type="match status" value="1"/>
</dbReference>
<feature type="non-terminal residue" evidence="2">
    <location>
        <position position="1"/>
    </location>
</feature>